<evidence type="ECO:0000256" key="10">
    <source>
        <dbReference type="HAMAP-Rule" id="MF_01405"/>
    </source>
</evidence>
<organism evidence="12 13">
    <name type="scientific">Flavobacterium agri</name>
    <dbReference type="NCBI Taxonomy" id="2743471"/>
    <lineage>
        <taxon>Bacteria</taxon>
        <taxon>Pseudomonadati</taxon>
        <taxon>Bacteroidota</taxon>
        <taxon>Flavobacteriia</taxon>
        <taxon>Flavobacteriales</taxon>
        <taxon>Flavobacteriaceae</taxon>
        <taxon>Flavobacterium</taxon>
    </lineage>
</organism>
<dbReference type="GO" id="GO:0009117">
    <property type="term" value="P:nucleotide metabolic process"/>
    <property type="evidence" value="ECO:0007669"/>
    <property type="project" value="UniProtKB-KW"/>
</dbReference>
<reference evidence="12 13" key="1">
    <citation type="submission" date="2020-07" db="EMBL/GenBank/DDBJ databases">
        <authorList>
            <person name="Sun Q."/>
        </authorList>
    </citation>
    <scope>NUCLEOTIDE SEQUENCE [LARGE SCALE GENOMIC DNA]</scope>
    <source>
        <strain evidence="12 13">MAH-1</strain>
    </source>
</reference>
<dbReference type="Pfam" id="PF01725">
    <property type="entry name" value="Ham1p_like"/>
    <property type="match status" value="1"/>
</dbReference>
<comment type="catalytic activity">
    <reaction evidence="9 10">
        <text>XTP + H2O = XMP + diphosphate + H(+)</text>
        <dbReference type="Rhea" id="RHEA:28610"/>
        <dbReference type="ChEBI" id="CHEBI:15377"/>
        <dbReference type="ChEBI" id="CHEBI:15378"/>
        <dbReference type="ChEBI" id="CHEBI:33019"/>
        <dbReference type="ChEBI" id="CHEBI:57464"/>
        <dbReference type="ChEBI" id="CHEBI:61314"/>
        <dbReference type="EC" id="3.6.1.66"/>
    </reaction>
</comment>
<dbReference type="InterPro" id="IPR020922">
    <property type="entry name" value="dITP/XTP_pyrophosphatase"/>
</dbReference>
<comment type="caution">
    <text evidence="10">Lacks conserved residue(s) required for the propagation of feature annotation.</text>
</comment>
<protein>
    <recommendedName>
        <fullName evidence="10">dITP/XTP pyrophosphatase</fullName>
        <ecNumber evidence="10">3.6.1.66</ecNumber>
    </recommendedName>
    <alternativeName>
        <fullName evidence="10">Non-canonical purine NTP pyrophosphatase</fullName>
    </alternativeName>
    <alternativeName>
        <fullName evidence="10">Non-standard purine NTP pyrophosphatase</fullName>
    </alternativeName>
    <alternativeName>
        <fullName evidence="10">Nucleoside-triphosphate diphosphatase</fullName>
    </alternativeName>
    <alternativeName>
        <fullName evidence="10">Nucleoside-triphosphate pyrophosphatase</fullName>
        <shortName evidence="10">NTPase</shortName>
    </alternativeName>
</protein>
<accession>A0A7Y9C5F7</accession>
<comment type="catalytic activity">
    <reaction evidence="10">
        <text>ITP + H2O = IMP + diphosphate + H(+)</text>
        <dbReference type="Rhea" id="RHEA:29399"/>
        <dbReference type="ChEBI" id="CHEBI:15377"/>
        <dbReference type="ChEBI" id="CHEBI:15378"/>
        <dbReference type="ChEBI" id="CHEBI:33019"/>
        <dbReference type="ChEBI" id="CHEBI:58053"/>
        <dbReference type="ChEBI" id="CHEBI:61402"/>
        <dbReference type="EC" id="3.6.1.66"/>
    </reaction>
</comment>
<comment type="similarity">
    <text evidence="1 10 11">Belongs to the HAM1 NTPase family.</text>
</comment>
<dbReference type="AlphaFoldDB" id="A0A7Y9C5F7"/>
<proteinExistence type="inferred from homology"/>
<evidence type="ECO:0000256" key="4">
    <source>
        <dbReference type="ARBA" id="ARBA00022741"/>
    </source>
</evidence>
<dbReference type="GO" id="GO:0017111">
    <property type="term" value="F:ribonucleoside triphosphate phosphatase activity"/>
    <property type="evidence" value="ECO:0007669"/>
    <property type="project" value="InterPro"/>
</dbReference>
<keyword evidence="5 10" id="KW-0378">Hydrolase</keyword>
<sequence>MKLVFASANPNKIAEIKAMLPPEIELLGLDDIGCTEDIPETADTIEGNAILKADYVTKNYGYDCFSDDSGLEVVALDGAPGVYSARYAGEAKDANANMDKLLDALQGEENRGAQFKTVIALNLNGKQYLFDGIVRGQIIEEKLGDQGFGYDPIFIPEGKNLTFAQIPMREKAAMSHRGIAFSKLVSFLKK</sequence>
<evidence type="ECO:0000256" key="5">
    <source>
        <dbReference type="ARBA" id="ARBA00022801"/>
    </source>
</evidence>
<dbReference type="NCBIfam" id="TIGR00042">
    <property type="entry name" value="RdgB/HAM1 family non-canonical purine NTP pyrophosphatase"/>
    <property type="match status" value="1"/>
</dbReference>
<keyword evidence="3 10" id="KW-0479">Metal-binding</keyword>
<dbReference type="InterPro" id="IPR029001">
    <property type="entry name" value="ITPase-like_fam"/>
</dbReference>
<name>A0A7Y9C5F7_9FLAO</name>
<dbReference type="Gene3D" id="3.90.950.10">
    <property type="match status" value="1"/>
</dbReference>
<evidence type="ECO:0000256" key="1">
    <source>
        <dbReference type="ARBA" id="ARBA00008023"/>
    </source>
</evidence>
<dbReference type="GO" id="GO:0036220">
    <property type="term" value="F:ITP diphosphatase activity"/>
    <property type="evidence" value="ECO:0007669"/>
    <property type="project" value="UniProtKB-UniRule"/>
</dbReference>
<feature type="binding site" evidence="10">
    <location>
        <position position="69"/>
    </location>
    <ligand>
        <name>substrate</name>
    </ligand>
</feature>
<dbReference type="PANTHER" id="PTHR11067:SF9">
    <property type="entry name" value="INOSINE TRIPHOSPHATE PYROPHOSPHATASE"/>
    <property type="match status" value="1"/>
</dbReference>
<dbReference type="PANTHER" id="PTHR11067">
    <property type="entry name" value="INOSINE TRIPHOSPHATE PYROPHOSPHATASE/HAM1 PROTEIN"/>
    <property type="match status" value="1"/>
</dbReference>
<feature type="binding site" evidence="10">
    <location>
        <begin position="148"/>
        <end position="151"/>
    </location>
    <ligand>
        <name>substrate</name>
    </ligand>
</feature>
<gene>
    <name evidence="12" type="ORF">HZF10_00185</name>
</gene>
<keyword evidence="4 10" id="KW-0547">Nucleotide-binding</keyword>
<evidence type="ECO:0000313" key="13">
    <source>
        <dbReference type="Proteomes" id="UP000535020"/>
    </source>
</evidence>
<evidence type="ECO:0000256" key="2">
    <source>
        <dbReference type="ARBA" id="ARBA00011738"/>
    </source>
</evidence>
<comment type="catalytic activity">
    <reaction evidence="8 10">
        <text>dITP + H2O = dIMP + diphosphate + H(+)</text>
        <dbReference type="Rhea" id="RHEA:28342"/>
        <dbReference type="ChEBI" id="CHEBI:15377"/>
        <dbReference type="ChEBI" id="CHEBI:15378"/>
        <dbReference type="ChEBI" id="CHEBI:33019"/>
        <dbReference type="ChEBI" id="CHEBI:61194"/>
        <dbReference type="ChEBI" id="CHEBI:61382"/>
        <dbReference type="EC" id="3.6.1.66"/>
    </reaction>
</comment>
<dbReference type="CDD" id="cd00515">
    <property type="entry name" value="HAM1"/>
    <property type="match status" value="1"/>
</dbReference>
<dbReference type="NCBIfam" id="NF011398">
    <property type="entry name" value="PRK14823.1"/>
    <property type="match status" value="1"/>
</dbReference>
<evidence type="ECO:0000256" key="6">
    <source>
        <dbReference type="ARBA" id="ARBA00022842"/>
    </source>
</evidence>
<keyword evidence="7 10" id="KW-0546">Nucleotide metabolism</keyword>
<dbReference type="RefSeq" id="WP_176004141.1">
    <property type="nucleotide sequence ID" value="NZ_JABWMI010000001.1"/>
</dbReference>
<dbReference type="GO" id="GO:0036222">
    <property type="term" value="F:XTP diphosphatase activity"/>
    <property type="evidence" value="ECO:0007669"/>
    <property type="project" value="UniProtKB-UniRule"/>
</dbReference>
<comment type="cofactor">
    <cofactor evidence="10">
        <name>Mg(2+)</name>
        <dbReference type="ChEBI" id="CHEBI:18420"/>
    </cofactor>
    <text evidence="10">Binds 1 Mg(2+) ion per subunit.</text>
</comment>
<evidence type="ECO:0000256" key="3">
    <source>
        <dbReference type="ARBA" id="ARBA00022723"/>
    </source>
</evidence>
<dbReference type="InterPro" id="IPR002637">
    <property type="entry name" value="RdgB/HAM1"/>
</dbReference>
<evidence type="ECO:0000256" key="11">
    <source>
        <dbReference type="RuleBase" id="RU003781"/>
    </source>
</evidence>
<evidence type="ECO:0000256" key="7">
    <source>
        <dbReference type="ARBA" id="ARBA00023080"/>
    </source>
</evidence>
<evidence type="ECO:0000256" key="8">
    <source>
        <dbReference type="ARBA" id="ARBA00051875"/>
    </source>
</evidence>
<feature type="binding site" evidence="10">
    <location>
        <position position="68"/>
    </location>
    <ligand>
        <name>Mg(2+)</name>
        <dbReference type="ChEBI" id="CHEBI:18420"/>
    </ligand>
</feature>
<keyword evidence="6 10" id="KW-0460">Magnesium</keyword>
<feature type="active site" description="Proton acceptor" evidence="10">
    <location>
        <position position="68"/>
    </location>
</feature>
<dbReference type="GO" id="GO:0046872">
    <property type="term" value="F:metal ion binding"/>
    <property type="evidence" value="ECO:0007669"/>
    <property type="project" value="UniProtKB-KW"/>
</dbReference>
<feature type="binding site" evidence="10">
    <location>
        <position position="171"/>
    </location>
    <ligand>
        <name>substrate</name>
    </ligand>
</feature>
<dbReference type="EC" id="3.6.1.66" evidence="10"/>
<dbReference type="EMBL" id="JACBJI010000001">
    <property type="protein sequence ID" value="NYA69318.1"/>
    <property type="molecule type" value="Genomic_DNA"/>
</dbReference>
<comment type="subunit">
    <text evidence="2 10">Homodimer.</text>
</comment>
<dbReference type="HAMAP" id="MF_01405">
    <property type="entry name" value="Non_canon_purine_NTPase"/>
    <property type="match status" value="1"/>
</dbReference>
<feature type="binding site" evidence="10">
    <location>
        <begin position="7"/>
        <end position="12"/>
    </location>
    <ligand>
        <name>substrate</name>
    </ligand>
</feature>
<comment type="caution">
    <text evidence="12">The sequence shown here is derived from an EMBL/GenBank/DDBJ whole genome shotgun (WGS) entry which is preliminary data.</text>
</comment>
<evidence type="ECO:0000313" key="12">
    <source>
        <dbReference type="EMBL" id="NYA69318.1"/>
    </source>
</evidence>
<dbReference type="SUPFAM" id="SSF52972">
    <property type="entry name" value="ITPase-like"/>
    <property type="match status" value="1"/>
</dbReference>
<dbReference type="GO" id="GO:0005829">
    <property type="term" value="C:cytosol"/>
    <property type="evidence" value="ECO:0007669"/>
    <property type="project" value="TreeGrafter"/>
</dbReference>
<dbReference type="GO" id="GO:0009146">
    <property type="term" value="P:purine nucleoside triphosphate catabolic process"/>
    <property type="evidence" value="ECO:0007669"/>
    <property type="project" value="UniProtKB-UniRule"/>
</dbReference>
<feature type="binding site" evidence="10">
    <location>
        <begin position="176"/>
        <end position="177"/>
    </location>
    <ligand>
        <name>substrate</name>
    </ligand>
</feature>
<dbReference type="FunFam" id="3.90.950.10:FF:000001">
    <property type="entry name" value="dITP/XTP pyrophosphatase"/>
    <property type="match status" value="1"/>
</dbReference>
<dbReference type="GO" id="GO:0035870">
    <property type="term" value="F:dITP diphosphatase activity"/>
    <property type="evidence" value="ECO:0007669"/>
    <property type="project" value="UniProtKB-UniRule"/>
</dbReference>
<comment type="function">
    <text evidence="10">Pyrophosphatase that catalyzes the hydrolysis of nucleoside triphosphates to their monophosphate derivatives, with a high preference for the non-canonical purine nucleotides XTP (xanthosine triphosphate), dITP (deoxyinosine triphosphate) and ITP. Seems to function as a house-cleaning enzyme that removes non-canonical purine nucleotides from the nucleotide pool, thus preventing their incorporation into DNA/RNA and avoiding chromosomal lesions.</text>
</comment>
<evidence type="ECO:0000256" key="9">
    <source>
        <dbReference type="ARBA" id="ARBA00052017"/>
    </source>
</evidence>
<dbReference type="GO" id="GO:0000166">
    <property type="term" value="F:nucleotide binding"/>
    <property type="evidence" value="ECO:0007669"/>
    <property type="project" value="UniProtKB-KW"/>
</dbReference>
<keyword evidence="13" id="KW-1185">Reference proteome</keyword>
<dbReference type="Proteomes" id="UP000535020">
    <property type="component" value="Unassembled WGS sequence"/>
</dbReference>